<protein>
    <recommendedName>
        <fullName evidence="3">Lipoprotein</fullName>
    </recommendedName>
</protein>
<proteinExistence type="predicted"/>
<accession>A0ABY3RK51</accession>
<gene>
    <name evidence="1" type="ORF">LQG66_13180</name>
</gene>
<reference evidence="1" key="1">
    <citation type="journal article" date="2024" name="Antonie Van Leeuwenhoek">
        <title>Bradyrhizobium ontarionense sp. nov., a novel bacterial symbiont isolated from Aeschynomene indica (Indian jointvetch), harbours photosynthesis, nitrogen fixation and nitrous oxide (N2O) reductase genes.</title>
        <authorList>
            <person name="Bromfield E.S.P."/>
            <person name="Cloutier S."/>
        </authorList>
    </citation>
    <scope>NUCLEOTIDE SEQUENCE</scope>
    <source>
        <strain evidence="1">A19</strain>
    </source>
</reference>
<dbReference type="PROSITE" id="PS51257">
    <property type="entry name" value="PROKAR_LIPOPROTEIN"/>
    <property type="match status" value="1"/>
</dbReference>
<dbReference type="Proteomes" id="UP001431010">
    <property type="component" value="Chromosome"/>
</dbReference>
<dbReference type="RefSeq" id="WP_231326645.1">
    <property type="nucleotide sequence ID" value="NZ_CP088156.1"/>
</dbReference>
<keyword evidence="2" id="KW-1185">Reference proteome</keyword>
<organism evidence="1 2">
    <name type="scientific">Bradyrhizobium ontarionense</name>
    <dbReference type="NCBI Taxonomy" id="2898149"/>
    <lineage>
        <taxon>Bacteria</taxon>
        <taxon>Pseudomonadati</taxon>
        <taxon>Pseudomonadota</taxon>
        <taxon>Alphaproteobacteria</taxon>
        <taxon>Hyphomicrobiales</taxon>
        <taxon>Nitrobacteraceae</taxon>
        <taxon>Bradyrhizobium</taxon>
    </lineage>
</organism>
<evidence type="ECO:0008006" key="3">
    <source>
        <dbReference type="Google" id="ProtNLM"/>
    </source>
</evidence>
<dbReference type="EMBL" id="CP088156">
    <property type="protein sequence ID" value="UFZ07192.1"/>
    <property type="molecule type" value="Genomic_DNA"/>
</dbReference>
<evidence type="ECO:0000313" key="2">
    <source>
        <dbReference type="Proteomes" id="UP001431010"/>
    </source>
</evidence>
<sequence length="152" mass="17458">MRRMRAALFGGIVAVSLVGCQTTEQAEFLSHGPSDRAELLASYSRERKWRMFKYANQVVHPPMIGLASVLARDGEPMLRLILASLDTTDNDLDYRDALQVFAEMERAGTYRICADRPVLAKIEDYRDRIRDAGWRAFYGDRLRDLCRAKRSR</sequence>
<evidence type="ECO:0000313" key="1">
    <source>
        <dbReference type="EMBL" id="UFZ07192.1"/>
    </source>
</evidence>
<name>A0ABY3RK51_9BRAD</name>